<evidence type="ECO:0000313" key="2">
    <source>
        <dbReference type="Proteomes" id="UP001549031"/>
    </source>
</evidence>
<proteinExistence type="predicted"/>
<keyword evidence="2" id="KW-1185">Reference proteome</keyword>
<sequence>MMISLPQDPGQLGKVQAKDYVSMLAGVDGESRSGDRGQGDESGAILIQCEAATCYLVQGAWNEAYRDELCLFSGGAFKDQVDATSGAFGRLVGNRESKTTTTSLKGLY</sequence>
<accession>A0ABV2H3X6</accession>
<protein>
    <submittedName>
        <fullName evidence="1">Phage terminase large subunit-like protein</fullName>
    </submittedName>
</protein>
<dbReference type="EMBL" id="JBEPLJ010000004">
    <property type="protein sequence ID" value="MET3585255.1"/>
    <property type="molecule type" value="Genomic_DNA"/>
</dbReference>
<comment type="caution">
    <text evidence="1">The sequence shown here is derived from an EMBL/GenBank/DDBJ whole genome shotgun (WGS) entry which is preliminary data.</text>
</comment>
<reference evidence="1 2" key="1">
    <citation type="submission" date="2024-06" db="EMBL/GenBank/DDBJ databases">
        <title>Genomic Encyclopedia of Type Strains, Phase IV (KMG-IV): sequencing the most valuable type-strain genomes for metagenomic binning, comparative biology and taxonomic classification.</title>
        <authorList>
            <person name="Goeker M."/>
        </authorList>
    </citation>
    <scope>NUCLEOTIDE SEQUENCE [LARGE SCALE GENOMIC DNA]</scope>
    <source>
        <strain evidence="1 2">DSM 105042</strain>
    </source>
</reference>
<gene>
    <name evidence="1" type="ORF">ABID21_001357</name>
</gene>
<evidence type="ECO:0000313" key="1">
    <source>
        <dbReference type="EMBL" id="MET3585255.1"/>
    </source>
</evidence>
<name>A0ABV2H3X6_9HYPH</name>
<dbReference type="Proteomes" id="UP001549031">
    <property type="component" value="Unassembled WGS sequence"/>
</dbReference>
<organism evidence="1 2">
    <name type="scientific">Pseudorhizobium tarimense</name>
    <dbReference type="NCBI Taxonomy" id="1079109"/>
    <lineage>
        <taxon>Bacteria</taxon>
        <taxon>Pseudomonadati</taxon>
        <taxon>Pseudomonadota</taxon>
        <taxon>Alphaproteobacteria</taxon>
        <taxon>Hyphomicrobiales</taxon>
        <taxon>Rhizobiaceae</taxon>
        <taxon>Rhizobium/Agrobacterium group</taxon>
        <taxon>Pseudorhizobium</taxon>
    </lineage>
</organism>